<evidence type="ECO:0000313" key="3">
    <source>
        <dbReference type="Proteomes" id="UP000623129"/>
    </source>
</evidence>
<evidence type="ECO:0000313" key="2">
    <source>
        <dbReference type="EMBL" id="KAF3323571.1"/>
    </source>
</evidence>
<dbReference type="OrthoDB" id="1892825at2759"/>
<dbReference type="AlphaFoldDB" id="A0A833QQ39"/>
<organism evidence="2 3">
    <name type="scientific">Carex littledalei</name>
    <dbReference type="NCBI Taxonomy" id="544730"/>
    <lineage>
        <taxon>Eukaryota</taxon>
        <taxon>Viridiplantae</taxon>
        <taxon>Streptophyta</taxon>
        <taxon>Embryophyta</taxon>
        <taxon>Tracheophyta</taxon>
        <taxon>Spermatophyta</taxon>
        <taxon>Magnoliopsida</taxon>
        <taxon>Liliopsida</taxon>
        <taxon>Poales</taxon>
        <taxon>Cyperaceae</taxon>
        <taxon>Cyperoideae</taxon>
        <taxon>Cariceae</taxon>
        <taxon>Carex</taxon>
        <taxon>Carex subgen. Euthyceras</taxon>
    </lineage>
</organism>
<gene>
    <name evidence="2" type="ORF">FCM35_KLT12302</name>
</gene>
<feature type="compositionally biased region" description="Polar residues" evidence="1">
    <location>
        <begin position="189"/>
        <end position="212"/>
    </location>
</feature>
<feature type="region of interest" description="Disordered" evidence="1">
    <location>
        <begin position="120"/>
        <end position="225"/>
    </location>
</feature>
<protein>
    <submittedName>
        <fullName evidence="2">Mediator-associated protein 2</fullName>
    </submittedName>
</protein>
<evidence type="ECO:0000256" key="1">
    <source>
        <dbReference type="SAM" id="MobiDB-lite"/>
    </source>
</evidence>
<dbReference type="InterPro" id="IPR038823">
    <property type="entry name" value="MED2_plant"/>
</dbReference>
<dbReference type="PANTHER" id="PTHR36407">
    <property type="entry name" value="MEDIATOR-ASSOCIATED PROTEIN 2"/>
    <property type="match status" value="1"/>
</dbReference>
<dbReference type="Proteomes" id="UP000623129">
    <property type="component" value="Unassembled WGS sequence"/>
</dbReference>
<dbReference type="EMBL" id="SWLB01000023">
    <property type="protein sequence ID" value="KAF3323571.1"/>
    <property type="molecule type" value="Genomic_DNA"/>
</dbReference>
<name>A0A833QQ39_9POAL</name>
<accession>A0A833QQ39</accession>
<proteinExistence type="predicted"/>
<sequence>MAAYENRGRYKPGMDFGELKKAPLLDINLTDSTELWLIQWPLNQLKPGDFEGKELSLKLHKNKDLGTFESLSGKSYEVVSVGAKEPDATVFLPSESEATVVGKISRRVCLVRYPDPKELAKPRGLNTFAAKQEPKDTDYLGNAKPKYSTPTKSEASKMTRGGSQETQASAPKSGKGSTVSSHKKKRNSSSEGGSSHVTGMATTESANQTSDSNLERSIKKKKKKV</sequence>
<feature type="compositionally biased region" description="Polar residues" evidence="1">
    <location>
        <begin position="161"/>
        <end position="180"/>
    </location>
</feature>
<comment type="caution">
    <text evidence="2">The sequence shown here is derived from an EMBL/GenBank/DDBJ whole genome shotgun (WGS) entry which is preliminary data.</text>
</comment>
<dbReference type="PANTHER" id="PTHR36407:SF1">
    <property type="entry name" value="MEDIATOR-ASSOCIATED PROTEIN 2"/>
    <property type="match status" value="1"/>
</dbReference>
<keyword evidence="3" id="KW-1185">Reference proteome</keyword>
<reference evidence="2" key="1">
    <citation type="submission" date="2020-01" db="EMBL/GenBank/DDBJ databases">
        <title>Genome sequence of Kobresia littledalei, the first chromosome-level genome in the family Cyperaceae.</title>
        <authorList>
            <person name="Qu G."/>
        </authorList>
    </citation>
    <scope>NUCLEOTIDE SEQUENCE</scope>
    <source>
        <strain evidence="2">C.B.Clarke</strain>
        <tissue evidence="2">Leaf</tissue>
    </source>
</reference>